<dbReference type="EMBL" id="MCGO01000016">
    <property type="protein sequence ID" value="ORY46460.1"/>
    <property type="molecule type" value="Genomic_DNA"/>
</dbReference>
<proteinExistence type="predicted"/>
<dbReference type="Proteomes" id="UP000193642">
    <property type="component" value="Unassembled WGS sequence"/>
</dbReference>
<feature type="region of interest" description="Disordered" evidence="1">
    <location>
        <begin position="232"/>
        <end position="268"/>
    </location>
</feature>
<dbReference type="AlphaFoldDB" id="A0A1Y2CHE1"/>
<evidence type="ECO:0008006" key="4">
    <source>
        <dbReference type="Google" id="ProtNLM"/>
    </source>
</evidence>
<gene>
    <name evidence="2" type="ORF">BCR33DRAFT_129047</name>
</gene>
<keyword evidence="3" id="KW-1185">Reference proteome</keyword>
<evidence type="ECO:0000313" key="3">
    <source>
        <dbReference type="Proteomes" id="UP000193642"/>
    </source>
</evidence>
<organism evidence="2 3">
    <name type="scientific">Rhizoclosmatium globosum</name>
    <dbReference type="NCBI Taxonomy" id="329046"/>
    <lineage>
        <taxon>Eukaryota</taxon>
        <taxon>Fungi</taxon>
        <taxon>Fungi incertae sedis</taxon>
        <taxon>Chytridiomycota</taxon>
        <taxon>Chytridiomycota incertae sedis</taxon>
        <taxon>Chytridiomycetes</taxon>
        <taxon>Chytridiales</taxon>
        <taxon>Chytriomycetaceae</taxon>
        <taxon>Rhizoclosmatium</taxon>
    </lineage>
</organism>
<evidence type="ECO:0000313" key="2">
    <source>
        <dbReference type="EMBL" id="ORY46460.1"/>
    </source>
</evidence>
<feature type="compositionally biased region" description="Low complexity" evidence="1">
    <location>
        <begin position="259"/>
        <end position="268"/>
    </location>
</feature>
<comment type="caution">
    <text evidence="2">The sequence shown here is derived from an EMBL/GenBank/DDBJ whole genome shotgun (WGS) entry which is preliminary data.</text>
</comment>
<accession>A0A1Y2CHE1</accession>
<protein>
    <recommendedName>
        <fullName evidence="4">Senescence domain-containing protein</fullName>
    </recommendedName>
</protein>
<sequence>MATSVPLSHFTLAVTDTQLHVFAHPTSPSSAPLSEESSQVDDAIAEVALETTSSLSLSPLSHFVVDFSTSLIRKSNEGDAEIEATAKVFRVVGLVGFVGLCLGSESEKVPHLTVVTRRRKVGRLGGSDVFVVEQVAVLPCNSSAGVLAALADAVAVRAATSLVQMSPIDSAFAQTRIQAGATVKAGVDLGVGTVKAGGHCQSGVGIGVGIVSGGVQLASSVGSTALNVLKAPLRSRAPTASKEGTTSEGPSGGEESEVEGTVTTTTSD</sequence>
<name>A0A1Y2CHE1_9FUNG</name>
<evidence type="ECO:0000256" key="1">
    <source>
        <dbReference type="SAM" id="MobiDB-lite"/>
    </source>
</evidence>
<reference evidence="2 3" key="1">
    <citation type="submission" date="2016-07" db="EMBL/GenBank/DDBJ databases">
        <title>Pervasive Adenine N6-methylation of Active Genes in Fungi.</title>
        <authorList>
            <consortium name="DOE Joint Genome Institute"/>
            <person name="Mondo S.J."/>
            <person name="Dannebaum R.O."/>
            <person name="Kuo R.C."/>
            <person name="Labutti K."/>
            <person name="Haridas S."/>
            <person name="Kuo A."/>
            <person name="Salamov A."/>
            <person name="Ahrendt S.R."/>
            <person name="Lipzen A."/>
            <person name="Sullivan W."/>
            <person name="Andreopoulos W.B."/>
            <person name="Clum A."/>
            <person name="Lindquist E."/>
            <person name="Daum C."/>
            <person name="Ramamoorthy G.K."/>
            <person name="Gryganskyi A."/>
            <person name="Culley D."/>
            <person name="Magnuson J.K."/>
            <person name="James T.Y."/>
            <person name="O'Malley M.A."/>
            <person name="Stajich J.E."/>
            <person name="Spatafora J.W."/>
            <person name="Visel A."/>
            <person name="Grigoriev I.V."/>
        </authorList>
    </citation>
    <scope>NUCLEOTIDE SEQUENCE [LARGE SCALE GENOMIC DNA]</scope>
    <source>
        <strain evidence="2 3">JEL800</strain>
    </source>
</reference>